<dbReference type="SMART" id="SM01004">
    <property type="entry name" value="ALAD"/>
    <property type="match status" value="1"/>
</dbReference>
<evidence type="ECO:0000256" key="5">
    <source>
        <dbReference type="ARBA" id="ARBA00023133"/>
    </source>
</evidence>
<keyword evidence="11" id="KW-0862">Zinc</keyword>
<feature type="active site" description="Schiff-base intermediate with substrate" evidence="9">
    <location>
        <position position="195"/>
    </location>
</feature>
<gene>
    <name evidence="15" type="primary">hemB</name>
    <name evidence="15" type="ORF">MAGMO_2472</name>
</gene>
<dbReference type="AlphaFoldDB" id="A0A1S7LKH2"/>
<dbReference type="PROSITE" id="PS00169">
    <property type="entry name" value="D_ALA_DEHYDRATASE"/>
    <property type="match status" value="1"/>
</dbReference>
<evidence type="ECO:0000256" key="6">
    <source>
        <dbReference type="ARBA" id="ARBA00023239"/>
    </source>
</evidence>
<evidence type="ECO:0000256" key="9">
    <source>
        <dbReference type="PIRSR" id="PIRSR001415-1"/>
    </source>
</evidence>
<dbReference type="PANTHER" id="PTHR11458:SF0">
    <property type="entry name" value="DELTA-AMINOLEVULINIC ACID DEHYDRATASE"/>
    <property type="match status" value="1"/>
</dbReference>
<evidence type="ECO:0000256" key="8">
    <source>
        <dbReference type="ARBA" id="ARBA00047651"/>
    </source>
</evidence>
<dbReference type="GO" id="GO:0006782">
    <property type="term" value="P:protoporphyrinogen IX biosynthetic process"/>
    <property type="evidence" value="ECO:0007669"/>
    <property type="project" value="UniProtKB-UniPathway"/>
</dbReference>
<evidence type="ECO:0000256" key="1">
    <source>
        <dbReference type="ARBA" id="ARBA00004694"/>
    </source>
</evidence>
<dbReference type="UniPathway" id="UPA00251">
    <property type="reaction ID" value="UER00318"/>
</dbReference>
<feature type="binding site" evidence="11">
    <location>
        <position position="130"/>
    </location>
    <ligand>
        <name>Zn(2+)</name>
        <dbReference type="ChEBI" id="CHEBI:29105"/>
        <note>catalytic</note>
    </ligand>
</feature>
<feature type="binding site" evidence="11">
    <location>
        <position position="120"/>
    </location>
    <ligand>
        <name>Zn(2+)</name>
        <dbReference type="ChEBI" id="CHEBI:29105"/>
        <note>catalytic</note>
    </ligand>
</feature>
<dbReference type="SUPFAM" id="SSF51569">
    <property type="entry name" value="Aldolase"/>
    <property type="match status" value="1"/>
</dbReference>
<dbReference type="GO" id="GO:0005829">
    <property type="term" value="C:cytosol"/>
    <property type="evidence" value="ECO:0007669"/>
    <property type="project" value="TreeGrafter"/>
</dbReference>
<keyword evidence="6 13" id="KW-0456">Lyase</keyword>
<evidence type="ECO:0000256" key="3">
    <source>
        <dbReference type="ARBA" id="ARBA00012053"/>
    </source>
</evidence>
<protein>
    <recommendedName>
        <fullName evidence="4 13">Delta-aminolevulinic acid dehydratase</fullName>
        <ecNumber evidence="3 13">4.2.1.24</ecNumber>
    </recommendedName>
</protein>
<dbReference type="Pfam" id="PF00490">
    <property type="entry name" value="ALAD"/>
    <property type="match status" value="1"/>
</dbReference>
<feature type="binding site" evidence="12">
    <location>
        <position position="233"/>
    </location>
    <ligand>
        <name>Mg(2+)</name>
        <dbReference type="ChEBI" id="CHEBI:18420"/>
    </ligand>
</feature>
<dbReference type="InterPro" id="IPR001731">
    <property type="entry name" value="ALAD"/>
</dbReference>
<evidence type="ECO:0000256" key="11">
    <source>
        <dbReference type="PIRSR" id="PIRSR001415-3"/>
    </source>
</evidence>
<feature type="binding site" evidence="10">
    <location>
        <position position="313"/>
    </location>
    <ligand>
        <name>5-aminolevulinate</name>
        <dbReference type="ChEBI" id="CHEBI:356416"/>
        <label>2</label>
    </ligand>
</feature>
<feature type="binding site" evidence="11">
    <location>
        <position position="122"/>
    </location>
    <ligand>
        <name>Zn(2+)</name>
        <dbReference type="ChEBI" id="CHEBI:29105"/>
        <note>catalytic</note>
    </ligand>
</feature>
<evidence type="ECO:0000256" key="10">
    <source>
        <dbReference type="PIRSR" id="PIRSR001415-2"/>
    </source>
</evidence>
<dbReference type="CDD" id="cd00384">
    <property type="entry name" value="ALAD_PBGS"/>
    <property type="match status" value="1"/>
</dbReference>
<feature type="binding site" evidence="10">
    <location>
        <position position="205"/>
    </location>
    <ligand>
        <name>5-aminolevulinate</name>
        <dbReference type="ChEBI" id="CHEBI:356416"/>
        <label>1</label>
    </ligand>
</feature>
<comment type="subunit">
    <text evidence="13">Homooctamer.</text>
</comment>
<feature type="active site" description="Schiff-base intermediate with substrate" evidence="9">
    <location>
        <position position="248"/>
    </location>
</feature>
<evidence type="ECO:0000256" key="7">
    <source>
        <dbReference type="ARBA" id="ARBA00023244"/>
    </source>
</evidence>
<dbReference type="EC" id="4.2.1.24" evidence="3 13"/>
<accession>A0A1S7LKH2</accession>
<dbReference type="PANTHER" id="PTHR11458">
    <property type="entry name" value="DELTA-AMINOLEVULINIC ACID DEHYDRATASE"/>
    <property type="match status" value="1"/>
</dbReference>
<dbReference type="GO" id="GO:0004655">
    <property type="term" value="F:porphobilinogen synthase activity"/>
    <property type="evidence" value="ECO:0007669"/>
    <property type="project" value="UniProtKB-EC"/>
</dbReference>
<keyword evidence="5" id="KW-0350">Heme biosynthesis</keyword>
<dbReference type="InterPro" id="IPR013785">
    <property type="entry name" value="Aldolase_TIM"/>
</dbReference>
<dbReference type="GO" id="GO:0008270">
    <property type="term" value="F:zinc ion binding"/>
    <property type="evidence" value="ECO:0007669"/>
    <property type="project" value="TreeGrafter"/>
</dbReference>
<sequence length="325" mass="35781">MAELTIRPRRLRRNPAIRAMVRENHLATEDLILPIFIVPGEGVRKPVVSMPGVDQVSIDEAIKLCQEAQQLGIGGVILFGIPDHKDDIGSDAYDEHGIMQESIRAIRAACPELYLIADTCMCEYTDHSHCGIIVDNSVDNDRTLSLLGQIAVTYAEAGIDMVAPSGMMDGMVQSIRAALDKAGHNTIPIMSYAVKYASAFYGPFRDAAENAPSFGDRRDYQMDPANRREALREAELDVQEGADLLMVKPGLPYLDIVRDLRNTSDLPVAVYNVSGEYAMIKAGAQNGWIDEKGTVLEMLLGFKRAGADLILTYHAMDAARWLQEK</sequence>
<dbReference type="InterPro" id="IPR030656">
    <property type="entry name" value="ALAD_AS"/>
</dbReference>
<dbReference type="Gene3D" id="3.20.20.70">
    <property type="entry name" value="Aldolase class I"/>
    <property type="match status" value="1"/>
</dbReference>
<evidence type="ECO:0000256" key="12">
    <source>
        <dbReference type="PIRSR" id="PIRSR001415-5"/>
    </source>
</evidence>
<dbReference type="NCBIfam" id="NF006762">
    <property type="entry name" value="PRK09283.1"/>
    <property type="match status" value="1"/>
</dbReference>
<organism evidence="15">
    <name type="scientific">Magnetococcus massalia (strain MO-1)</name>
    <dbReference type="NCBI Taxonomy" id="451514"/>
    <lineage>
        <taxon>Bacteria</taxon>
        <taxon>Pseudomonadati</taxon>
        <taxon>Pseudomonadota</taxon>
        <taxon>Magnetococcia</taxon>
        <taxon>Magnetococcales</taxon>
        <taxon>Magnetococcaceae</taxon>
        <taxon>Magnetococcus</taxon>
    </lineage>
</organism>
<dbReference type="EMBL" id="LO017727">
    <property type="protein sequence ID" value="CRH06629.1"/>
    <property type="molecule type" value="Genomic_DNA"/>
</dbReference>
<evidence type="ECO:0000256" key="4">
    <source>
        <dbReference type="ARBA" id="ARBA00020771"/>
    </source>
</evidence>
<comment type="pathway">
    <text evidence="1">Porphyrin-containing compound metabolism; protoporphyrin-IX biosynthesis; coproporphyrinogen-III from 5-aminolevulinate: step 1/4.</text>
</comment>
<proteinExistence type="inferred from homology"/>
<name>A0A1S7LKH2_MAGMO</name>
<keyword evidence="11" id="KW-0479">Metal-binding</keyword>
<keyword evidence="12" id="KW-0460">Magnesium</keyword>
<comment type="similarity">
    <text evidence="2 14">Belongs to the ALAD family.</text>
</comment>
<evidence type="ECO:0000256" key="13">
    <source>
        <dbReference type="RuleBase" id="RU000515"/>
    </source>
</evidence>
<comment type="catalytic activity">
    <reaction evidence="8 13">
        <text>2 5-aminolevulinate = porphobilinogen + 2 H2O + H(+)</text>
        <dbReference type="Rhea" id="RHEA:24064"/>
        <dbReference type="ChEBI" id="CHEBI:15377"/>
        <dbReference type="ChEBI" id="CHEBI:15378"/>
        <dbReference type="ChEBI" id="CHEBI:58126"/>
        <dbReference type="ChEBI" id="CHEBI:356416"/>
        <dbReference type="EC" id="4.2.1.24"/>
    </reaction>
</comment>
<evidence type="ECO:0000256" key="14">
    <source>
        <dbReference type="RuleBase" id="RU004161"/>
    </source>
</evidence>
<feature type="binding site" evidence="10">
    <location>
        <position position="274"/>
    </location>
    <ligand>
        <name>5-aminolevulinate</name>
        <dbReference type="ChEBI" id="CHEBI:356416"/>
        <label>2</label>
    </ligand>
</feature>
<reference evidence="15" key="1">
    <citation type="submission" date="2015-04" db="EMBL/GenBank/DDBJ databases">
        <authorList>
            <person name="Syromyatnikov M.Y."/>
            <person name="Popov V.N."/>
        </authorList>
    </citation>
    <scope>NUCLEOTIDE SEQUENCE</scope>
    <source>
        <strain evidence="15">MO-1</strain>
    </source>
</reference>
<evidence type="ECO:0000256" key="2">
    <source>
        <dbReference type="ARBA" id="ARBA00008055"/>
    </source>
</evidence>
<evidence type="ECO:0000313" key="15">
    <source>
        <dbReference type="EMBL" id="CRH06629.1"/>
    </source>
</evidence>
<keyword evidence="7 13" id="KW-0627">Porphyrin biosynthesis</keyword>
<dbReference type="PRINTS" id="PR00144">
    <property type="entry name" value="DALDHYDRTASE"/>
</dbReference>
<feature type="binding site" evidence="10">
    <location>
        <position position="217"/>
    </location>
    <ligand>
        <name>5-aminolevulinate</name>
        <dbReference type="ChEBI" id="CHEBI:356416"/>
        <label>1</label>
    </ligand>
</feature>
<dbReference type="PIRSF" id="PIRSF001415">
    <property type="entry name" value="Porphbilin_synth"/>
    <property type="match status" value="1"/>
</dbReference>
<dbReference type="FunFam" id="3.20.20.70:FF:000019">
    <property type="entry name" value="Delta-aminolevulinic acid dehydratase"/>
    <property type="match status" value="1"/>
</dbReference>